<dbReference type="PANTHER" id="PTHR30121">
    <property type="entry name" value="UNCHARACTERIZED PROTEIN YJGR-RELATED"/>
    <property type="match status" value="1"/>
</dbReference>
<sequence>MIAAPRLRLGNWQPIDGSGKAEALALPAHHLVTHGVVVGMTGSGKTGLLMVTVEEALRSGVPVLAIDVKGDLPNLLLAYPSFAPEPLAPWISGVMSPSEQRPAEEVARALAAERQQTLSAWGIGEPELAAYRAGIDVRVLTPGSSAGEPLHVLSALERRSARWDHDPESARASLSAAVSLVLRLVGRDPDPAGSKEHVLLSVLAERRLRAGEAADLGALLGDLTDSPIDVVGALPLDSFLPKSERRSLAAALNTLLASPTFASWRTGATLDVDAWLTPKDGRTPAVIVSVAHLDDDERALVLGVLLEEVLSWVRAQPGSKRLRSLVVFDEVYGFLPPHPANPPTKHAIVSLMKQARAFGVGVLLATQNPMDLDYRALSNAGMWCVGRLQTDADRERVVEGLAGETRGKEQASAKALGNVAKKLAPRWFVLRDAQAQIGPVLLQPRYAISFLRGPMTRTELVAARSAFAGLAAPPCERSSDVGPDRTGLKRTNEGGIATET</sequence>
<dbReference type="STRING" id="1391654.AKJ09_05911"/>
<keyword evidence="3" id="KW-0547">Nucleotide-binding</keyword>
<dbReference type="OrthoDB" id="9758751at2"/>
<dbReference type="InterPro" id="IPR051162">
    <property type="entry name" value="T4SS_component"/>
</dbReference>
<dbReference type="Proteomes" id="UP000064967">
    <property type="component" value="Chromosome"/>
</dbReference>
<dbReference type="Gene3D" id="3.40.50.300">
    <property type="entry name" value="P-loop containing nucleotide triphosphate hydrolases"/>
    <property type="match status" value="2"/>
</dbReference>
<keyword evidence="3" id="KW-0067">ATP-binding</keyword>
<proteinExistence type="predicted"/>
<gene>
    <name evidence="3" type="ORF">AKJ09_05911</name>
</gene>
<organism evidence="3 4">
    <name type="scientific">Labilithrix luteola</name>
    <dbReference type="NCBI Taxonomy" id="1391654"/>
    <lineage>
        <taxon>Bacteria</taxon>
        <taxon>Pseudomonadati</taxon>
        <taxon>Myxococcota</taxon>
        <taxon>Polyangia</taxon>
        <taxon>Polyangiales</taxon>
        <taxon>Labilitrichaceae</taxon>
        <taxon>Labilithrix</taxon>
    </lineage>
</organism>
<dbReference type="RefSeq" id="WP_146650618.1">
    <property type="nucleotide sequence ID" value="NZ_CP012333.1"/>
</dbReference>
<accession>A0A0K1Q0I8</accession>
<reference evidence="3 4" key="1">
    <citation type="submission" date="2015-08" db="EMBL/GenBank/DDBJ databases">
        <authorList>
            <person name="Babu N.S."/>
            <person name="Beckwith C.J."/>
            <person name="Beseler K.G."/>
            <person name="Brison A."/>
            <person name="Carone J.V."/>
            <person name="Caskin T.P."/>
            <person name="Diamond M."/>
            <person name="Durham M.E."/>
            <person name="Foxe J.M."/>
            <person name="Go M."/>
            <person name="Henderson B.A."/>
            <person name="Jones I.B."/>
            <person name="McGettigan J.A."/>
            <person name="Micheletti S.J."/>
            <person name="Nasrallah M.E."/>
            <person name="Ortiz D."/>
            <person name="Piller C.R."/>
            <person name="Privatt S.R."/>
            <person name="Schneider S.L."/>
            <person name="Sharp S."/>
            <person name="Smith T.C."/>
            <person name="Stanton J.D."/>
            <person name="Ullery H.E."/>
            <person name="Wilson R.J."/>
            <person name="Serrano M.G."/>
            <person name="Buck G."/>
            <person name="Lee V."/>
            <person name="Wang Y."/>
            <person name="Carvalho R."/>
            <person name="Voegtly L."/>
            <person name="Shi R."/>
            <person name="Duckworth R."/>
            <person name="Johnson A."/>
            <person name="Loviza R."/>
            <person name="Walstead R."/>
            <person name="Shah Z."/>
            <person name="Kiflezghi M."/>
            <person name="Wade K."/>
            <person name="Ball S.L."/>
            <person name="Bradley K.W."/>
            <person name="Asai D.J."/>
            <person name="Bowman C.A."/>
            <person name="Russell D.A."/>
            <person name="Pope W.H."/>
            <person name="Jacobs-Sera D."/>
            <person name="Hendrix R.W."/>
            <person name="Hatfull G.F."/>
        </authorList>
    </citation>
    <scope>NUCLEOTIDE SEQUENCE [LARGE SCALE GENOMIC DNA]</scope>
    <source>
        <strain evidence="3 4">DSM 27648</strain>
    </source>
</reference>
<dbReference type="KEGG" id="llu:AKJ09_05911"/>
<dbReference type="SUPFAM" id="SSF52540">
    <property type="entry name" value="P-loop containing nucleoside triphosphate hydrolases"/>
    <property type="match status" value="1"/>
</dbReference>
<evidence type="ECO:0000313" key="4">
    <source>
        <dbReference type="Proteomes" id="UP000064967"/>
    </source>
</evidence>
<protein>
    <submittedName>
        <fullName evidence="3">Putative ATP-binding protein</fullName>
    </submittedName>
</protein>
<evidence type="ECO:0000256" key="1">
    <source>
        <dbReference type="SAM" id="MobiDB-lite"/>
    </source>
</evidence>
<evidence type="ECO:0000313" key="3">
    <source>
        <dbReference type="EMBL" id="AKU99247.1"/>
    </source>
</evidence>
<dbReference type="EMBL" id="CP012333">
    <property type="protein sequence ID" value="AKU99247.1"/>
    <property type="molecule type" value="Genomic_DNA"/>
</dbReference>
<feature type="compositionally biased region" description="Basic and acidic residues" evidence="1">
    <location>
        <begin position="477"/>
        <end position="492"/>
    </location>
</feature>
<name>A0A0K1Q0I8_9BACT</name>
<feature type="region of interest" description="Disordered" evidence="1">
    <location>
        <begin position="473"/>
        <end position="500"/>
    </location>
</feature>
<dbReference type="Pfam" id="PF05872">
    <property type="entry name" value="HerA_C"/>
    <property type="match status" value="1"/>
</dbReference>
<evidence type="ECO:0000259" key="2">
    <source>
        <dbReference type="Pfam" id="PF05872"/>
    </source>
</evidence>
<feature type="domain" description="Helicase HerA-like C-terminal" evidence="2">
    <location>
        <begin position="25"/>
        <end position="74"/>
    </location>
</feature>
<dbReference type="PANTHER" id="PTHR30121:SF6">
    <property type="entry name" value="SLR6007 PROTEIN"/>
    <property type="match status" value="1"/>
</dbReference>
<dbReference type="InterPro" id="IPR027417">
    <property type="entry name" value="P-loop_NTPase"/>
</dbReference>
<keyword evidence="4" id="KW-1185">Reference proteome</keyword>
<dbReference type="InterPro" id="IPR033186">
    <property type="entry name" value="HerA_C"/>
</dbReference>
<dbReference type="AlphaFoldDB" id="A0A0K1Q0I8"/>
<dbReference type="GO" id="GO:0005524">
    <property type="term" value="F:ATP binding"/>
    <property type="evidence" value="ECO:0007669"/>
    <property type="project" value="UniProtKB-KW"/>
</dbReference>